<keyword evidence="3" id="KW-1185">Reference proteome</keyword>
<comment type="caution">
    <text evidence="2">The sequence shown here is derived from an EMBL/GenBank/DDBJ whole genome shotgun (WGS) entry which is preliminary data.</text>
</comment>
<proteinExistence type="predicted"/>
<feature type="non-terminal residue" evidence="2">
    <location>
        <position position="1"/>
    </location>
</feature>
<evidence type="ECO:0000313" key="3">
    <source>
        <dbReference type="Proteomes" id="UP000236333"/>
    </source>
</evidence>
<dbReference type="PANTHER" id="PTHR24216:SF65">
    <property type="entry name" value="PAXILLIN-LIKE PROTEIN 1"/>
    <property type="match status" value="1"/>
</dbReference>
<evidence type="ECO:0000313" key="2">
    <source>
        <dbReference type="EMBL" id="PNH11254.1"/>
    </source>
</evidence>
<evidence type="ECO:0000256" key="1">
    <source>
        <dbReference type="SAM" id="MobiDB-lite"/>
    </source>
</evidence>
<dbReference type="OrthoDB" id="531744at2759"/>
<name>A0A2J8AFG6_9CHLO</name>
<dbReference type="PANTHER" id="PTHR24216">
    <property type="entry name" value="PAXILLIN-RELATED"/>
    <property type="match status" value="1"/>
</dbReference>
<gene>
    <name evidence="2" type="ORF">TSOC_001931</name>
</gene>
<dbReference type="EMBL" id="PGGS01000034">
    <property type="protein sequence ID" value="PNH11254.1"/>
    <property type="molecule type" value="Genomic_DNA"/>
</dbReference>
<reference evidence="2 3" key="1">
    <citation type="journal article" date="2017" name="Mol. Biol. Evol.">
        <title>The 4-celled Tetrabaena socialis nuclear genome reveals the essential components for genetic control of cell number at the origin of multicellularity in the volvocine lineage.</title>
        <authorList>
            <person name="Featherston J."/>
            <person name="Arakaki Y."/>
            <person name="Hanschen E.R."/>
            <person name="Ferris P.J."/>
            <person name="Michod R.E."/>
            <person name="Olson B.J.S.C."/>
            <person name="Nozaki H."/>
            <person name="Durand P.M."/>
        </authorList>
    </citation>
    <scope>NUCLEOTIDE SEQUENCE [LARGE SCALE GENOMIC DNA]</scope>
    <source>
        <strain evidence="2 3">NIES-571</strain>
    </source>
</reference>
<protein>
    <submittedName>
        <fullName evidence="2">Neurofilament medium polypeptide</fullName>
    </submittedName>
</protein>
<dbReference type="Proteomes" id="UP000236333">
    <property type="component" value="Unassembled WGS sequence"/>
</dbReference>
<accession>A0A2J8AFG6</accession>
<sequence length="257" mass="26268">PLPPSPLPPSPLPPSPPSPLPPSPEPPSPPSPVPPSPVPPSPPSPLPPSPEPPSPPSPVPPSPVPPSPPSPLPPSPEPPSPPSPVPPSPPGKVGKGKGGLIKNIVGKPTQAELNQLKNKACKLSPTQAWMPPAKPLDKRWGEVYFNQSVKVGQVSKLTTLVLAVGTLEPLFDSVEIIVRLAGATDLTNVVIARDISSADMECPAYNDLPLVPVAGSGVTTAAFNLATIVGVRVNVNAADKIKDGDRCALGAMGLVLK</sequence>
<organism evidence="2 3">
    <name type="scientific">Tetrabaena socialis</name>
    <dbReference type="NCBI Taxonomy" id="47790"/>
    <lineage>
        <taxon>Eukaryota</taxon>
        <taxon>Viridiplantae</taxon>
        <taxon>Chlorophyta</taxon>
        <taxon>core chlorophytes</taxon>
        <taxon>Chlorophyceae</taxon>
        <taxon>CS clade</taxon>
        <taxon>Chlamydomonadales</taxon>
        <taxon>Tetrabaenaceae</taxon>
        <taxon>Tetrabaena</taxon>
    </lineage>
</organism>
<dbReference type="AlphaFoldDB" id="A0A2J8AFG6"/>
<feature type="compositionally biased region" description="Pro residues" evidence="1">
    <location>
        <begin position="1"/>
        <end position="90"/>
    </location>
</feature>
<feature type="region of interest" description="Disordered" evidence="1">
    <location>
        <begin position="1"/>
        <end position="101"/>
    </location>
</feature>